<dbReference type="SUPFAM" id="SSF117856">
    <property type="entry name" value="AF0104/ALDC/Ptd012-like"/>
    <property type="match status" value="1"/>
</dbReference>
<proteinExistence type="predicted"/>
<accession>A0A967AW40</accession>
<sequence>MRFKKYLILIGFITALLFSSCEGTSDYEVRHSGALRQMMFGDLKATISLDTLKRRQNLYAIGAVEDLKGEIQIFKGDPLNTSVDSDEIVLDRTFNKNAALLVYAEVENWQIVEIPKKMTMSKELEDFIETKAKEKGLNMEKPFPFLITGEAKSLKWHVIDWVEGDSVHTHQKHQQSGISGILKDKDVEIIGFYSKSHKAVFTHHTTFVHMHFKDTEEEKAGHVDELRLGPNMKLKLPKI</sequence>
<dbReference type="RefSeq" id="WP_152575993.1">
    <property type="nucleotide sequence ID" value="NZ_VIKU02000009.1"/>
</dbReference>
<dbReference type="InterPro" id="IPR005128">
    <property type="entry name" value="Acetolactate_a_deCO2ase"/>
</dbReference>
<dbReference type="Pfam" id="PF03306">
    <property type="entry name" value="AAL_decarboxy"/>
    <property type="match status" value="1"/>
</dbReference>
<dbReference type="AlphaFoldDB" id="A0A967AW40"/>
<evidence type="ECO:0000313" key="1">
    <source>
        <dbReference type="EMBL" id="NHF61499.1"/>
    </source>
</evidence>
<dbReference type="Gene3D" id="3.30.1330.80">
    <property type="entry name" value="Hypothetical protein, similar to alpha- acetolactate decarboxylase, domain 2"/>
    <property type="match status" value="1"/>
</dbReference>
<dbReference type="EMBL" id="VIKU02000009">
    <property type="protein sequence ID" value="NHF61499.1"/>
    <property type="molecule type" value="Genomic_DNA"/>
</dbReference>
<name>A0A967AW40_9FLAO</name>
<comment type="caution">
    <text evidence="1">The sequence shown here is derived from an EMBL/GenBank/DDBJ whole genome shotgun (WGS) entry which is preliminary data.</text>
</comment>
<dbReference type="GO" id="GO:0047605">
    <property type="term" value="F:acetolactate decarboxylase activity"/>
    <property type="evidence" value="ECO:0007669"/>
    <property type="project" value="InterPro"/>
</dbReference>
<evidence type="ECO:0000313" key="2">
    <source>
        <dbReference type="Proteomes" id="UP000707206"/>
    </source>
</evidence>
<protein>
    <submittedName>
        <fullName evidence="1">Decarboxylase</fullName>
    </submittedName>
</protein>
<gene>
    <name evidence="1" type="ORF">FK220_019255</name>
</gene>
<dbReference type="PROSITE" id="PS51257">
    <property type="entry name" value="PROKAR_LIPOPROTEIN"/>
    <property type="match status" value="1"/>
</dbReference>
<dbReference type="GO" id="GO:0045151">
    <property type="term" value="P:acetoin biosynthetic process"/>
    <property type="evidence" value="ECO:0007669"/>
    <property type="project" value="InterPro"/>
</dbReference>
<reference evidence="1" key="2">
    <citation type="submission" date="2020-03" db="EMBL/GenBank/DDBJ databases">
        <title>Flavobacteriaceae bacterium strain TP-CH-4, a member of the family Flavobacteriaceae isolated from a deep-sea seamount.</title>
        <authorList>
            <person name="Zhang D.-C."/>
        </authorList>
    </citation>
    <scope>NUCLEOTIDE SEQUENCE</scope>
    <source>
        <strain evidence="1">TP-CH-4</strain>
    </source>
</reference>
<reference evidence="1" key="1">
    <citation type="submission" date="2019-07" db="EMBL/GenBank/DDBJ databases">
        <authorList>
            <person name="De-Chao Zhang Q."/>
        </authorList>
    </citation>
    <scope>NUCLEOTIDE SEQUENCE</scope>
    <source>
        <strain evidence="1">TP-CH-4</strain>
    </source>
</reference>
<organism evidence="1 2">
    <name type="scientific">Pelagihabitans pacificus</name>
    <dbReference type="NCBI Taxonomy" id="2696054"/>
    <lineage>
        <taxon>Bacteria</taxon>
        <taxon>Pseudomonadati</taxon>
        <taxon>Bacteroidota</taxon>
        <taxon>Flavobacteriia</taxon>
        <taxon>Flavobacteriales</taxon>
        <taxon>Flavobacteriaceae</taxon>
        <taxon>Pelagihabitans</taxon>
    </lineage>
</organism>
<keyword evidence="2" id="KW-1185">Reference proteome</keyword>
<dbReference type="Proteomes" id="UP000707206">
    <property type="component" value="Unassembled WGS sequence"/>
</dbReference>